<protein>
    <submittedName>
        <fullName evidence="1">Uncharacterized protein</fullName>
    </submittedName>
</protein>
<sequence length="78" mass="8368">MQTPSVANIATQPPRNPVAKLGERQIRLLLPRTGSPLHLSRGAAERRGCRVLAPPRRVDDAARQSAGVAIVSDVPCIH</sequence>
<keyword evidence="2" id="KW-1185">Reference proteome</keyword>
<dbReference type="Proteomes" id="UP000024635">
    <property type="component" value="Unassembled WGS sequence"/>
</dbReference>
<comment type="caution">
    <text evidence="1">The sequence shown here is derived from an EMBL/GenBank/DDBJ whole genome shotgun (WGS) entry which is preliminary data.</text>
</comment>
<evidence type="ECO:0000313" key="2">
    <source>
        <dbReference type="Proteomes" id="UP000024635"/>
    </source>
</evidence>
<name>A0A016U7H3_9BILA</name>
<accession>A0A016U7H3</accession>
<dbReference type="EMBL" id="JARK01001391">
    <property type="protein sequence ID" value="EYC10523.1"/>
    <property type="molecule type" value="Genomic_DNA"/>
</dbReference>
<organism evidence="1 2">
    <name type="scientific">Ancylostoma ceylanicum</name>
    <dbReference type="NCBI Taxonomy" id="53326"/>
    <lineage>
        <taxon>Eukaryota</taxon>
        <taxon>Metazoa</taxon>
        <taxon>Ecdysozoa</taxon>
        <taxon>Nematoda</taxon>
        <taxon>Chromadorea</taxon>
        <taxon>Rhabditida</taxon>
        <taxon>Rhabditina</taxon>
        <taxon>Rhabditomorpha</taxon>
        <taxon>Strongyloidea</taxon>
        <taxon>Ancylostomatidae</taxon>
        <taxon>Ancylostomatinae</taxon>
        <taxon>Ancylostoma</taxon>
    </lineage>
</organism>
<evidence type="ECO:0000313" key="1">
    <source>
        <dbReference type="EMBL" id="EYC10523.1"/>
    </source>
</evidence>
<gene>
    <name evidence="1" type="primary">Acey_s0055.g2603</name>
    <name evidence="1" type="ORF">Y032_0055g2603</name>
</gene>
<proteinExistence type="predicted"/>
<dbReference type="AlphaFoldDB" id="A0A016U7H3"/>
<reference evidence="2" key="1">
    <citation type="journal article" date="2015" name="Nat. Genet.">
        <title>The genome and transcriptome of the zoonotic hookworm Ancylostoma ceylanicum identify infection-specific gene families.</title>
        <authorList>
            <person name="Schwarz E.M."/>
            <person name="Hu Y."/>
            <person name="Antoshechkin I."/>
            <person name="Miller M.M."/>
            <person name="Sternberg P.W."/>
            <person name="Aroian R.V."/>
        </authorList>
    </citation>
    <scope>NUCLEOTIDE SEQUENCE</scope>
    <source>
        <strain evidence="2">HY135</strain>
    </source>
</reference>